<feature type="domain" description="Aldehyde dehydrogenase" evidence="4">
    <location>
        <begin position="18"/>
        <end position="487"/>
    </location>
</feature>
<protein>
    <submittedName>
        <fullName evidence="5">Aldehyde dehydrogenase family protein</fullName>
    </submittedName>
</protein>
<reference evidence="6" key="1">
    <citation type="journal article" date="2019" name="Int. J. Syst. Evol. Microbiol.">
        <title>The Global Catalogue of Microorganisms (GCM) 10K type strain sequencing project: providing services to taxonomists for standard genome sequencing and annotation.</title>
        <authorList>
            <consortium name="The Broad Institute Genomics Platform"/>
            <consortium name="The Broad Institute Genome Sequencing Center for Infectious Disease"/>
            <person name="Wu L."/>
            <person name="Ma J."/>
        </authorList>
    </citation>
    <scope>NUCLEOTIDE SEQUENCE [LARGE SCALE GENOMIC DNA]</scope>
    <source>
        <strain evidence="6">CGMCC 4.1621</strain>
    </source>
</reference>
<organism evidence="5 6">
    <name type="scientific">Halobacillus seohaensis</name>
    <dbReference type="NCBI Taxonomy" id="447421"/>
    <lineage>
        <taxon>Bacteria</taxon>
        <taxon>Bacillati</taxon>
        <taxon>Bacillota</taxon>
        <taxon>Bacilli</taxon>
        <taxon>Bacillales</taxon>
        <taxon>Bacillaceae</taxon>
        <taxon>Halobacillus</taxon>
    </lineage>
</organism>
<evidence type="ECO:0000313" key="5">
    <source>
        <dbReference type="EMBL" id="MFC7062138.1"/>
    </source>
</evidence>
<keyword evidence="1 3" id="KW-0560">Oxidoreductase</keyword>
<name>A0ABW2EL30_9BACI</name>
<dbReference type="SUPFAM" id="SSF53720">
    <property type="entry name" value="ALDH-like"/>
    <property type="match status" value="1"/>
</dbReference>
<gene>
    <name evidence="5" type="ORF">ACFQIC_09740</name>
</gene>
<dbReference type="Pfam" id="PF00171">
    <property type="entry name" value="Aldedh"/>
    <property type="match status" value="1"/>
</dbReference>
<dbReference type="InterPro" id="IPR016161">
    <property type="entry name" value="Ald_DH/histidinol_DH"/>
</dbReference>
<proteinExistence type="inferred from homology"/>
<dbReference type="Proteomes" id="UP001596410">
    <property type="component" value="Unassembled WGS sequence"/>
</dbReference>
<dbReference type="PROSITE" id="PS00687">
    <property type="entry name" value="ALDEHYDE_DEHYDR_GLU"/>
    <property type="match status" value="1"/>
</dbReference>
<dbReference type="EMBL" id="JBHSZV010000025">
    <property type="protein sequence ID" value="MFC7062138.1"/>
    <property type="molecule type" value="Genomic_DNA"/>
</dbReference>
<accession>A0ABW2EL30</accession>
<comment type="caution">
    <text evidence="5">The sequence shown here is derived from an EMBL/GenBank/DDBJ whole genome shotgun (WGS) entry which is preliminary data.</text>
</comment>
<dbReference type="InterPro" id="IPR029510">
    <property type="entry name" value="Ald_DH_CS_GLU"/>
</dbReference>
<feature type="active site" evidence="2">
    <location>
        <position position="260"/>
    </location>
</feature>
<dbReference type="RefSeq" id="WP_204708077.1">
    <property type="nucleotide sequence ID" value="NZ_JBHSZV010000025.1"/>
</dbReference>
<dbReference type="Gene3D" id="3.40.309.10">
    <property type="entry name" value="Aldehyde Dehydrogenase, Chain A, domain 2"/>
    <property type="match status" value="1"/>
</dbReference>
<evidence type="ECO:0000256" key="1">
    <source>
        <dbReference type="ARBA" id="ARBA00023002"/>
    </source>
</evidence>
<dbReference type="InterPro" id="IPR015590">
    <property type="entry name" value="Aldehyde_DH_dom"/>
</dbReference>
<evidence type="ECO:0000259" key="4">
    <source>
        <dbReference type="Pfam" id="PF00171"/>
    </source>
</evidence>
<evidence type="ECO:0000256" key="3">
    <source>
        <dbReference type="RuleBase" id="RU003345"/>
    </source>
</evidence>
<evidence type="ECO:0000256" key="2">
    <source>
        <dbReference type="PROSITE-ProRule" id="PRU10007"/>
    </source>
</evidence>
<dbReference type="InterPro" id="IPR016162">
    <property type="entry name" value="Ald_DH_N"/>
</dbReference>
<dbReference type="PANTHER" id="PTHR11699">
    <property type="entry name" value="ALDEHYDE DEHYDROGENASE-RELATED"/>
    <property type="match status" value="1"/>
</dbReference>
<sequence>MTTKTDILQFPIYINGEWVAAKNGETFEITNPATGQVCAHVAKGTKEDIDTAVQSARRAFNSGIWSKKSPEERAKILIQFSNKIAENAEQLVYLESISSGGTLNRIANSDILQLVELLQETAKFTREYQYVESLPTKTFPGPSDNQVWREPIGVCAAITPWNFPMILAMWKIAPALAMGNSIVIKPASYTPLSTLKLAELAVEAGLPGGVFNVVAGPGSSTGAALVTHQEVDKVAFTGSTEVGRSIMQQAAGTVKKVSLELGGKSPAIVLPDAHLDTTIPGILFGVFLHSGQICESGTRVFVHDSIYDEVIEKLKYAASTIKLGHPLENTTGMGPLVSERQLQKVLDYIETGKQEGASLICGGKRAVSGNLKDGFYVEPTIFADVNNTMKIAQEEIFGPVLSVIRYSDVQEAVDLANDTIYGLAAGVWCGDVNKALPIAKELKAGTIWINDWHMFRSDAPFGGYKQSGFGRELGRHALDEYTETKHVHTSLVPELEQRPWYSILFGNE</sequence>
<comment type="similarity">
    <text evidence="3">Belongs to the aldehyde dehydrogenase family.</text>
</comment>
<evidence type="ECO:0000313" key="6">
    <source>
        <dbReference type="Proteomes" id="UP001596410"/>
    </source>
</evidence>
<dbReference type="Gene3D" id="3.40.605.10">
    <property type="entry name" value="Aldehyde Dehydrogenase, Chain A, domain 1"/>
    <property type="match status" value="1"/>
</dbReference>
<keyword evidence="6" id="KW-1185">Reference proteome</keyword>
<dbReference type="InterPro" id="IPR016163">
    <property type="entry name" value="Ald_DH_C"/>
</dbReference>